<feature type="region of interest" description="Disordered" evidence="12">
    <location>
        <begin position="162"/>
        <end position="209"/>
    </location>
</feature>
<sequence>MSVSRCVWAWCLLTVSVLPLFCTGEEVTLPSVSSPSSSDLRSKKQKGRAPQHLLDRDSTRVGGVGQKTKTAGKSNHGHSLDGFFFYQAGTNATSSSSSHLPTGHAHSFFFSTSHNSSIVPYGGHSDDLTRSPKRHKRDPETLLQLSAQDKWSFGDDLVHFIPGSRKQRERGQKEGKQGEALSFLGMKQSESESGGDGEENTDETSMPSQWVDHSIDNVMVMLFTHQRGYKVRRRRVMNTWGKHTPHFVTVLGALPPDVSEDSVDGDGVLEVGLQIDDYDNLHKKVTSSFNWICTQKLYEQRDWFMKMDDDAFLVTYNLGEFLKNFDPNEPHYLGFLLKYLDTEFVYASGGAGYLFSKEFMKRMCDANAFDPSQECDSEEPTDFLRPIKFEDVYVALCAKKHINWQFTEGHYVLSPWSPVQVKKDWHDTDEAMVSRWRVNDGEAQEGYVTLHYVANLMYTLYSQFY</sequence>
<feature type="chain" id="PRO_5005191614" description="N-acetylgalactosaminide beta-1,3-galactosyltransferase" evidence="13">
    <location>
        <begin position="25"/>
        <end position="465"/>
    </location>
</feature>
<evidence type="ECO:0000256" key="4">
    <source>
        <dbReference type="ARBA" id="ARBA00012557"/>
    </source>
</evidence>
<evidence type="ECO:0000256" key="6">
    <source>
        <dbReference type="ARBA" id="ARBA00022679"/>
    </source>
</evidence>
<keyword evidence="9" id="KW-0735">Signal-anchor</keyword>
<feature type="domain" description="Fringe-like glycosyltransferase" evidence="14">
    <location>
        <begin position="216"/>
        <end position="364"/>
    </location>
</feature>
<keyword evidence="5" id="KW-0328">Glycosyltransferase</keyword>
<evidence type="ECO:0000256" key="8">
    <source>
        <dbReference type="ARBA" id="ARBA00022741"/>
    </source>
</evidence>
<dbReference type="GO" id="GO:0000166">
    <property type="term" value="F:nucleotide binding"/>
    <property type="evidence" value="ECO:0007669"/>
    <property type="project" value="UniProtKB-KW"/>
</dbReference>
<dbReference type="PANTHER" id="PTHR23033">
    <property type="entry name" value="BETA1,3-GALACTOSYLTRANSFERASE"/>
    <property type="match status" value="1"/>
</dbReference>
<feature type="region of interest" description="Disordered" evidence="12">
    <location>
        <begin position="28"/>
        <end position="75"/>
    </location>
</feature>
<evidence type="ECO:0000256" key="2">
    <source>
        <dbReference type="ARBA" id="ARBA00004922"/>
    </source>
</evidence>
<keyword evidence="11" id="KW-0472">Membrane</keyword>
<dbReference type="Pfam" id="PF02434">
    <property type="entry name" value="Fringe"/>
    <property type="match status" value="1"/>
</dbReference>
<feature type="signal peptide" evidence="13">
    <location>
        <begin position="1"/>
        <end position="24"/>
    </location>
</feature>
<protein>
    <recommendedName>
        <fullName evidence="4">N-acetylgalactosaminide beta-1,3-galactosyltransferase</fullName>
        <ecNumber evidence="4">2.4.1.122</ecNumber>
    </recommendedName>
</protein>
<accession>A0A0G4HLX2</accession>
<evidence type="ECO:0000259" key="14">
    <source>
        <dbReference type="Pfam" id="PF02434"/>
    </source>
</evidence>
<dbReference type="GO" id="GO:0016263">
    <property type="term" value="F:glycoprotein-N-acetylgalactosamine 3-beta-galactosyltransferase activity"/>
    <property type="evidence" value="ECO:0007669"/>
    <property type="project" value="UniProtKB-EC"/>
</dbReference>
<dbReference type="InterPro" id="IPR026050">
    <property type="entry name" value="C1GALT1/C1GALT1_chp1"/>
</dbReference>
<organism evidence="15">
    <name type="scientific">Chromera velia CCMP2878</name>
    <dbReference type="NCBI Taxonomy" id="1169474"/>
    <lineage>
        <taxon>Eukaryota</taxon>
        <taxon>Sar</taxon>
        <taxon>Alveolata</taxon>
        <taxon>Colpodellida</taxon>
        <taxon>Chromeraceae</taxon>
        <taxon>Chromera</taxon>
    </lineage>
</organism>
<reference evidence="15" key="1">
    <citation type="submission" date="2014-11" db="EMBL/GenBank/DDBJ databases">
        <authorList>
            <person name="Otto D Thomas"/>
            <person name="Naeem Raeece"/>
        </authorList>
    </citation>
    <scope>NUCLEOTIDE SEQUENCE</scope>
</reference>
<dbReference type="PhylomeDB" id="A0A0G4HLX2"/>
<evidence type="ECO:0000256" key="11">
    <source>
        <dbReference type="ARBA" id="ARBA00023136"/>
    </source>
</evidence>
<keyword evidence="7" id="KW-0812">Transmembrane</keyword>
<evidence type="ECO:0000256" key="1">
    <source>
        <dbReference type="ARBA" id="ARBA00004606"/>
    </source>
</evidence>
<comment type="subcellular location">
    <subcellularLocation>
        <location evidence="1">Membrane</location>
        <topology evidence="1">Single-pass type II membrane protein</topology>
    </subcellularLocation>
</comment>
<evidence type="ECO:0000313" key="15">
    <source>
        <dbReference type="EMBL" id="CEM45333.1"/>
    </source>
</evidence>
<keyword evidence="13" id="KW-0732">Signal</keyword>
<keyword evidence="10" id="KW-1133">Transmembrane helix</keyword>
<dbReference type="InterPro" id="IPR003378">
    <property type="entry name" value="Fringe-like_glycosylTrfase"/>
</dbReference>
<keyword evidence="6" id="KW-0808">Transferase</keyword>
<dbReference type="EMBL" id="CDMZ01003156">
    <property type="protein sequence ID" value="CEM45333.1"/>
    <property type="molecule type" value="Genomic_DNA"/>
</dbReference>
<evidence type="ECO:0000256" key="9">
    <source>
        <dbReference type="ARBA" id="ARBA00022968"/>
    </source>
</evidence>
<evidence type="ECO:0000256" key="12">
    <source>
        <dbReference type="SAM" id="MobiDB-lite"/>
    </source>
</evidence>
<keyword evidence="8" id="KW-0547">Nucleotide-binding</keyword>
<evidence type="ECO:0000256" key="10">
    <source>
        <dbReference type="ARBA" id="ARBA00022989"/>
    </source>
</evidence>
<name>A0A0G4HLX2_9ALVE</name>
<dbReference type="Gene3D" id="3.90.550.50">
    <property type="match status" value="1"/>
</dbReference>
<proteinExistence type="inferred from homology"/>
<feature type="compositionally biased region" description="Acidic residues" evidence="12">
    <location>
        <begin position="193"/>
        <end position="202"/>
    </location>
</feature>
<evidence type="ECO:0000256" key="5">
    <source>
        <dbReference type="ARBA" id="ARBA00022676"/>
    </source>
</evidence>
<evidence type="ECO:0000256" key="3">
    <source>
        <dbReference type="ARBA" id="ARBA00006462"/>
    </source>
</evidence>
<dbReference type="AlphaFoldDB" id="A0A0G4HLX2"/>
<evidence type="ECO:0000256" key="7">
    <source>
        <dbReference type="ARBA" id="ARBA00022692"/>
    </source>
</evidence>
<dbReference type="EC" id="2.4.1.122" evidence="4"/>
<dbReference type="GO" id="GO:0016020">
    <property type="term" value="C:membrane"/>
    <property type="evidence" value="ECO:0007669"/>
    <property type="project" value="UniProtKB-SubCell"/>
</dbReference>
<comment type="similarity">
    <text evidence="3">Belongs to the glycosyltransferase 31 family. Beta3-Gal-T subfamily.</text>
</comment>
<dbReference type="VEuPathDB" id="CryptoDB:Cvel_29069"/>
<comment type="pathway">
    <text evidence="2">Protein modification; protein glycosylation.</text>
</comment>
<gene>
    <name evidence="15" type="ORF">Cvel_29069</name>
</gene>
<evidence type="ECO:0000256" key="13">
    <source>
        <dbReference type="SAM" id="SignalP"/>
    </source>
</evidence>